<evidence type="ECO:0000313" key="1">
    <source>
        <dbReference type="EMBL" id="KAJ3661357.1"/>
    </source>
</evidence>
<gene>
    <name evidence="1" type="ORF">Zmor_005755</name>
</gene>
<dbReference type="SUPFAM" id="SSF56349">
    <property type="entry name" value="DNA breaking-rejoining enzymes"/>
    <property type="match status" value="1"/>
</dbReference>
<keyword evidence="2" id="KW-1185">Reference proteome</keyword>
<proteinExistence type="predicted"/>
<dbReference type="Proteomes" id="UP001168821">
    <property type="component" value="Unassembled WGS sequence"/>
</dbReference>
<dbReference type="InterPro" id="IPR011010">
    <property type="entry name" value="DNA_brk_join_enz"/>
</dbReference>
<accession>A0AA38MMW6</accession>
<name>A0AA38MMW6_9CUCU</name>
<evidence type="ECO:0000313" key="2">
    <source>
        <dbReference type="Proteomes" id="UP001168821"/>
    </source>
</evidence>
<comment type="caution">
    <text evidence="1">The sequence shown here is derived from an EMBL/GenBank/DDBJ whole genome shotgun (WGS) entry which is preliminary data.</text>
</comment>
<dbReference type="EMBL" id="JALNTZ010000002">
    <property type="protein sequence ID" value="KAJ3661357.1"/>
    <property type="molecule type" value="Genomic_DNA"/>
</dbReference>
<sequence length="120" mass="13429">MWSKYSTPKAAKKGHKNIDIGKYSKLTAYLKSESRGYKAKKAAEKGQLERAHVEAFLTRACDKEYLMIKVALIMGMSGAYRCCELTNLKISDVEDAGAYVIISIPDNKTGISRKFTIIEE</sequence>
<dbReference type="AlphaFoldDB" id="A0AA38MMW6"/>
<protein>
    <submittedName>
        <fullName evidence="1">Uncharacterized protein</fullName>
    </submittedName>
</protein>
<dbReference type="GO" id="GO:0003677">
    <property type="term" value="F:DNA binding"/>
    <property type="evidence" value="ECO:0007669"/>
    <property type="project" value="InterPro"/>
</dbReference>
<organism evidence="1 2">
    <name type="scientific">Zophobas morio</name>
    <dbReference type="NCBI Taxonomy" id="2755281"/>
    <lineage>
        <taxon>Eukaryota</taxon>
        <taxon>Metazoa</taxon>
        <taxon>Ecdysozoa</taxon>
        <taxon>Arthropoda</taxon>
        <taxon>Hexapoda</taxon>
        <taxon>Insecta</taxon>
        <taxon>Pterygota</taxon>
        <taxon>Neoptera</taxon>
        <taxon>Endopterygota</taxon>
        <taxon>Coleoptera</taxon>
        <taxon>Polyphaga</taxon>
        <taxon>Cucujiformia</taxon>
        <taxon>Tenebrionidae</taxon>
        <taxon>Zophobas</taxon>
    </lineage>
</organism>
<reference evidence="1" key="1">
    <citation type="journal article" date="2023" name="G3 (Bethesda)">
        <title>Whole genome assemblies of Zophobas morio and Tenebrio molitor.</title>
        <authorList>
            <person name="Kaur S."/>
            <person name="Stinson S.A."/>
            <person name="diCenzo G.C."/>
        </authorList>
    </citation>
    <scope>NUCLEOTIDE SEQUENCE</scope>
    <source>
        <strain evidence="1">QUZm001</strain>
    </source>
</reference>